<dbReference type="OrthoDB" id="1348281at2"/>
<protein>
    <submittedName>
        <fullName evidence="1">Uncharacterized protein</fullName>
    </submittedName>
</protein>
<accession>A0A1V9ESQ2</accession>
<name>A0A1V9ESQ2_9BACT</name>
<keyword evidence="2" id="KW-1185">Reference proteome</keyword>
<dbReference type="STRING" id="354355.SAMN05660816_04316"/>
<dbReference type="EMBL" id="LVXG01000016">
    <property type="protein sequence ID" value="OQP48944.1"/>
    <property type="molecule type" value="Genomic_DNA"/>
</dbReference>
<dbReference type="RefSeq" id="WP_081200433.1">
    <property type="nucleotide sequence ID" value="NZ_FOCZ01000008.1"/>
</dbReference>
<dbReference type="Proteomes" id="UP000192610">
    <property type="component" value="Unassembled WGS sequence"/>
</dbReference>
<evidence type="ECO:0000313" key="2">
    <source>
        <dbReference type="Proteomes" id="UP000192610"/>
    </source>
</evidence>
<evidence type="ECO:0000313" key="1">
    <source>
        <dbReference type="EMBL" id="OQP48944.1"/>
    </source>
</evidence>
<reference evidence="2" key="1">
    <citation type="submission" date="2016-04" db="EMBL/GenBank/DDBJ databases">
        <authorList>
            <person name="Chen L."/>
            <person name="Zhuang W."/>
            <person name="Wang G."/>
        </authorList>
    </citation>
    <scope>NUCLEOTIDE SEQUENCE [LARGE SCALE GENOMIC DNA]</scope>
    <source>
        <strain evidence="2">17621</strain>
    </source>
</reference>
<gene>
    <name evidence="1" type="ORF">A4H97_29095</name>
</gene>
<dbReference type="AlphaFoldDB" id="A0A1V9ESQ2"/>
<organism evidence="1 2">
    <name type="scientific">Niastella yeongjuensis</name>
    <dbReference type="NCBI Taxonomy" id="354355"/>
    <lineage>
        <taxon>Bacteria</taxon>
        <taxon>Pseudomonadati</taxon>
        <taxon>Bacteroidota</taxon>
        <taxon>Chitinophagia</taxon>
        <taxon>Chitinophagales</taxon>
        <taxon>Chitinophagaceae</taxon>
        <taxon>Niastella</taxon>
    </lineage>
</organism>
<comment type="caution">
    <text evidence="1">The sequence shown here is derived from an EMBL/GenBank/DDBJ whole genome shotgun (WGS) entry which is preliminary data.</text>
</comment>
<proteinExistence type="predicted"/>
<sequence>MFLPGQIIYFPDFFFKNGNTAKPKYFIVLAKNENDIIVGALPTRSNNVPSFVTVPHGCINIDERCYNCYVFEKDKVVGKKGFKFYEPTFIYGHQIEDYKIAIFEQVYPIEGVDYHILDLLTDAEFTSLKNCLLNSTSVKNKIKNYLR</sequence>